<gene>
    <name evidence="3" type="ORF">F5X68DRAFT_198039</name>
</gene>
<dbReference type="Pfam" id="PF05794">
    <property type="entry name" value="Tcp11"/>
    <property type="match status" value="1"/>
</dbReference>
<dbReference type="OrthoDB" id="276323at2759"/>
<feature type="compositionally biased region" description="Basic and acidic residues" evidence="2">
    <location>
        <begin position="243"/>
        <end position="257"/>
    </location>
</feature>
<feature type="region of interest" description="Disordered" evidence="2">
    <location>
        <begin position="208"/>
        <end position="257"/>
    </location>
</feature>
<sequence length="1028" mass="113857">MTSSRPSDDAAAVLETIMDESDAAAPISGQQPTQYEDDDARDVNLMMPPSSDDEAAEHSEDNDDEGRIFAPPPHIAARFYRPTQTRRKDSAASSRRNSISSAQSRCSSSQAFSRHSGPQSKHVAQHLRRTSFLEDRKARLADRAAHAEKVRLRAALAKATPRTTTSSEERALAAQQAREKKLAEIVASCAEDVRKAKAVAESMKEKREQEQAKIRAKIADRQAEADRRREELRNRPTARRVRGHSDSSKKPLDVLPQVKEKSPPVYTPELAASKVQWWWRSMLRKGVVQDFASLGLTVDGIQQTDFDRVTELLAQDRVLVRTAQMLRICGLHEGAPGSVTEMAAVRTFLSAYVILGHPTQVLSSKDGGASESQVGSQWPQQFARDDLANPQAQSLVSKARDLLVSFETVLSRLTSSNAYTAPPKLLQTLPQAFVTFNNAFIAWKSRDSDSLVQLMLMQFVELDSIWQTVKDTSDDASMDPYRESIRENQTLLMVRIKRLAGPEQAKKMIAAAIKESRKARAAKKTVGDTKPRVAEPLEVPSASTAHSLLGTVPETLTPPATPSRRPVQETEAAPTLQPIILGPGVGGLFPPNRELVHEFAIDKEYRISVEEYRNFRKTSQTPLFEGMRAAMQTNDPDASFVFFAIMVRYFRDSLQRLVVPEASTYRIIGEMLDPEVAETQFRMGSFSYQNFFSTISTLLPKLCAPARDDEVKDLIENKLQVDDLVDRLQALTGFIDTMLCDFVNFKLASAKATLIQAAPQYEAKRFAEDIDNGKRQLVAATAAWRTARTAVMTETARRDPEGINHPKSRVTADRIYAQMLVGLFTQPLPVNEAAIPETLFMDHARVARVSLAAQRIVTAAAILLQCKNLMKRDVRSQWKLEAHRVMTVLEADHDTANTTVQGVMGAFEGRNMPADRKAHLRALVAKVVNASRDSTHGATEPREPVLRLLLARLRTYLLGRLGASTATEKVKAASTAGEKLAGLGLAEFAPQVRDIVEELTTIGKVDREAHTTWWSAVAEQVQAEDAAA</sequence>
<organism evidence="3 4">
    <name type="scientific">Plectosphaerella plurivora</name>
    <dbReference type="NCBI Taxonomy" id="936078"/>
    <lineage>
        <taxon>Eukaryota</taxon>
        <taxon>Fungi</taxon>
        <taxon>Dikarya</taxon>
        <taxon>Ascomycota</taxon>
        <taxon>Pezizomycotina</taxon>
        <taxon>Sordariomycetes</taxon>
        <taxon>Hypocreomycetidae</taxon>
        <taxon>Glomerellales</taxon>
        <taxon>Plectosphaerellaceae</taxon>
        <taxon>Plectosphaerella</taxon>
    </lineage>
</organism>
<keyword evidence="4" id="KW-1185">Reference proteome</keyword>
<accession>A0A9P8VJN1</accession>
<name>A0A9P8VJN1_9PEZI</name>
<comment type="similarity">
    <text evidence="1">Belongs to the TCP11 family.</text>
</comment>
<feature type="compositionally biased region" description="Basic and acidic residues" evidence="2">
    <location>
        <begin position="208"/>
        <end position="234"/>
    </location>
</feature>
<dbReference type="EMBL" id="JAGSXJ010000002">
    <property type="protein sequence ID" value="KAH6695170.1"/>
    <property type="molecule type" value="Genomic_DNA"/>
</dbReference>
<evidence type="ECO:0000313" key="4">
    <source>
        <dbReference type="Proteomes" id="UP000770015"/>
    </source>
</evidence>
<dbReference type="GO" id="GO:0010737">
    <property type="term" value="P:protein kinase A signaling"/>
    <property type="evidence" value="ECO:0007669"/>
    <property type="project" value="TreeGrafter"/>
</dbReference>
<proteinExistence type="inferred from homology"/>
<feature type="compositionally biased region" description="Low complexity" evidence="2">
    <location>
        <begin position="91"/>
        <end position="116"/>
    </location>
</feature>
<reference evidence="3" key="1">
    <citation type="journal article" date="2021" name="Nat. Commun.">
        <title>Genetic determinants of endophytism in the Arabidopsis root mycobiome.</title>
        <authorList>
            <person name="Mesny F."/>
            <person name="Miyauchi S."/>
            <person name="Thiergart T."/>
            <person name="Pickel B."/>
            <person name="Atanasova L."/>
            <person name="Karlsson M."/>
            <person name="Huettel B."/>
            <person name="Barry K.W."/>
            <person name="Haridas S."/>
            <person name="Chen C."/>
            <person name="Bauer D."/>
            <person name="Andreopoulos W."/>
            <person name="Pangilinan J."/>
            <person name="LaButti K."/>
            <person name="Riley R."/>
            <person name="Lipzen A."/>
            <person name="Clum A."/>
            <person name="Drula E."/>
            <person name="Henrissat B."/>
            <person name="Kohler A."/>
            <person name="Grigoriev I.V."/>
            <person name="Martin F.M."/>
            <person name="Hacquard S."/>
        </authorList>
    </citation>
    <scope>NUCLEOTIDE SEQUENCE</scope>
    <source>
        <strain evidence="3">MPI-SDFR-AT-0117</strain>
    </source>
</reference>
<protein>
    <submittedName>
        <fullName evidence="3">IQ calmodulin-binding motif domain-containing protein</fullName>
    </submittedName>
</protein>
<evidence type="ECO:0000256" key="2">
    <source>
        <dbReference type="SAM" id="MobiDB-lite"/>
    </source>
</evidence>
<evidence type="ECO:0000313" key="3">
    <source>
        <dbReference type="EMBL" id="KAH6695170.1"/>
    </source>
</evidence>
<dbReference type="AlphaFoldDB" id="A0A9P8VJN1"/>
<dbReference type="PANTHER" id="PTHR12832">
    <property type="entry name" value="TESTIS-SPECIFIC PROTEIN PBS13 T-COMPLEX 11"/>
    <property type="match status" value="1"/>
</dbReference>
<feature type="compositionally biased region" description="Acidic residues" evidence="2">
    <location>
        <begin position="51"/>
        <end position="64"/>
    </location>
</feature>
<feature type="region of interest" description="Disordered" evidence="2">
    <location>
        <begin position="17"/>
        <end position="128"/>
    </location>
</feature>
<dbReference type="Proteomes" id="UP000770015">
    <property type="component" value="Unassembled WGS sequence"/>
</dbReference>
<dbReference type="InterPro" id="IPR008862">
    <property type="entry name" value="Tcp11"/>
</dbReference>
<dbReference type="PANTHER" id="PTHR12832:SF18">
    <property type="entry name" value="IQ CALMODULIN-BINDING MOTIF DOMAIN PROTEIN (AFU_ORTHOLOGUE AFUA_1G08920)"/>
    <property type="match status" value="1"/>
</dbReference>
<evidence type="ECO:0000256" key="1">
    <source>
        <dbReference type="ARBA" id="ARBA00010954"/>
    </source>
</evidence>
<comment type="caution">
    <text evidence="3">The sequence shown here is derived from an EMBL/GenBank/DDBJ whole genome shotgun (WGS) entry which is preliminary data.</text>
</comment>